<dbReference type="GO" id="GO:0033573">
    <property type="term" value="C:high-affinity iron permease complex"/>
    <property type="evidence" value="ECO:0007669"/>
    <property type="project" value="InterPro"/>
</dbReference>
<comment type="similarity">
    <text evidence="4">Belongs to the oxidase-dependent Fe transporter (OFeT) (TC 9.A.10.1) family.</text>
</comment>
<evidence type="ECO:0000256" key="1">
    <source>
        <dbReference type="ARBA" id="ARBA00004141"/>
    </source>
</evidence>
<dbReference type="EMBL" id="VUOB01000026">
    <property type="protein sequence ID" value="KAA2261733.1"/>
    <property type="molecule type" value="Genomic_DNA"/>
</dbReference>
<evidence type="ECO:0000256" key="3">
    <source>
        <dbReference type="ARBA" id="ARBA00005989"/>
    </source>
</evidence>
<dbReference type="GO" id="GO:0015093">
    <property type="term" value="F:ferrous iron transmembrane transporter activity"/>
    <property type="evidence" value="ECO:0007669"/>
    <property type="project" value="TreeGrafter"/>
</dbReference>
<dbReference type="InterPro" id="IPR038352">
    <property type="entry name" value="Imelysin_sf"/>
</dbReference>
<feature type="transmembrane region" description="Helical" evidence="9">
    <location>
        <begin position="238"/>
        <end position="257"/>
    </location>
</feature>
<feature type="transmembrane region" description="Helical" evidence="9">
    <location>
        <begin position="313"/>
        <end position="333"/>
    </location>
</feature>
<evidence type="ECO:0000313" key="11">
    <source>
        <dbReference type="EMBL" id="KAA2261733.1"/>
    </source>
</evidence>
<dbReference type="OrthoDB" id="7260758at2"/>
<feature type="domain" description="Imelysin-like" evidence="10">
    <location>
        <begin position="455"/>
        <end position="680"/>
    </location>
</feature>
<dbReference type="Pfam" id="PF09375">
    <property type="entry name" value="Peptidase_M75"/>
    <property type="match status" value="1"/>
</dbReference>
<dbReference type="InterPro" id="IPR018976">
    <property type="entry name" value="Imelysin-like"/>
</dbReference>
<reference evidence="11 12" key="2">
    <citation type="submission" date="2019-09" db="EMBL/GenBank/DDBJ databases">
        <authorList>
            <person name="Jin C."/>
        </authorList>
    </citation>
    <scope>NUCLEOTIDE SEQUENCE [LARGE SCALE GENOMIC DNA]</scope>
    <source>
        <strain evidence="11 12">AN110305</strain>
    </source>
</reference>
<feature type="transmembrane region" description="Helical" evidence="9">
    <location>
        <begin position="145"/>
        <end position="163"/>
    </location>
</feature>
<sequence>MLIGLREGLEGGLVVSILLAAVRRSDSRASTGPVWLGVLAAVILSLSFGAVLTFSKSGLSTTAQEAFGGILSVIAVGLVSVMIFWMRRTARSLSGELREKVGNALRLGGGALALTAFLAVAREGLETALFLWTTVQASGESTAPLIGAAVGIAIAVLLCFLLFRSAIRINLGVFFSRTAIFLIVIAAGVLAYGLGELQSSGLLPGHSWRAFDLTGSIPADTWWATIITGVTNLTPAMTWLQVVGYLGYVGVMLTMFLRANAKPAAQPAKAVPAEAASAERAPAEPAAAEAVASDAAAPDAVVEPAVRGDRKRWLVVTAAIGVPLLAAGLFAVLTRSPATGTAAQVTITASACAPEFTAPPAGAQTFTIVNKSGRSGEIYLIHPADGGVVGEIEGIGPGTQRSMSVSLPAGEYAWRCAMIGDQERMSATVRASGGVDRTAVPAVLPLAEKELDGPVAAYRDYVTPKLGELAGQVDALRAALAGGDQAAARAAWLPAQLTWERVGAAYGSFGDLSDAIDGGPAGLADGVRDKDFGGLRRIEYGLWHGEDVAALAPVADKLAADVADLRQKLPTVTADPKDLPLRGHEILEDALRDHLSGLSNQGADTGYQETLADLDGTRVVLDELAPLLTARRPDLMPAATAKMATLEQALKATKAPLGQLPLAERQRVNAAVGDLLETLSLVPDLLEIRQK</sequence>
<proteinExistence type="inferred from homology"/>
<feature type="transmembrane region" description="Helical" evidence="9">
    <location>
        <begin position="107"/>
        <end position="125"/>
    </location>
</feature>
<evidence type="ECO:0000313" key="12">
    <source>
        <dbReference type="Proteomes" id="UP000323454"/>
    </source>
</evidence>
<dbReference type="CDD" id="cd14656">
    <property type="entry name" value="Imelysin-like_EfeO"/>
    <property type="match status" value="1"/>
</dbReference>
<keyword evidence="7 9" id="KW-1133">Transmembrane helix</keyword>
<gene>
    <name evidence="11" type="ORF">F0L68_15735</name>
</gene>
<dbReference type="PANTHER" id="PTHR31632:SF2">
    <property type="entry name" value="PLASMA MEMBRANE IRON PERMEASE"/>
    <property type="match status" value="1"/>
</dbReference>
<evidence type="ECO:0000256" key="6">
    <source>
        <dbReference type="ARBA" id="ARBA00022729"/>
    </source>
</evidence>
<keyword evidence="12" id="KW-1185">Reference proteome</keyword>
<accession>A0A5B2XEF7</accession>
<dbReference type="GO" id="GO:0030313">
    <property type="term" value="C:cell envelope"/>
    <property type="evidence" value="ECO:0007669"/>
    <property type="project" value="UniProtKB-SubCell"/>
</dbReference>
<keyword evidence="8 9" id="KW-0472">Membrane</keyword>
<feature type="transmembrane region" description="Helical" evidence="9">
    <location>
        <begin position="66"/>
        <end position="86"/>
    </location>
</feature>
<keyword evidence="5 9" id="KW-0812">Transmembrane</keyword>
<evidence type="ECO:0000256" key="8">
    <source>
        <dbReference type="ARBA" id="ARBA00023136"/>
    </source>
</evidence>
<dbReference type="InterPro" id="IPR034981">
    <property type="entry name" value="Imelysin-like_EfeO/Algp7"/>
</dbReference>
<dbReference type="Proteomes" id="UP000323454">
    <property type="component" value="Unassembled WGS sequence"/>
</dbReference>
<dbReference type="InterPro" id="IPR004923">
    <property type="entry name" value="FTR1/Fip1/EfeU"/>
</dbReference>
<comment type="similarity">
    <text evidence="3">Belongs to the EfeM/EfeO family.</text>
</comment>
<feature type="transmembrane region" description="Helical" evidence="9">
    <location>
        <begin position="175"/>
        <end position="194"/>
    </location>
</feature>
<comment type="subcellular location">
    <subcellularLocation>
        <location evidence="2">Cell envelope</location>
    </subcellularLocation>
    <subcellularLocation>
        <location evidence="1">Membrane</location>
        <topology evidence="1">Multi-pass membrane protein</topology>
    </subcellularLocation>
</comment>
<keyword evidence="6" id="KW-0732">Signal</keyword>
<name>A0A5B2XEF7_9PSEU</name>
<dbReference type="Gene3D" id="1.20.1420.20">
    <property type="entry name" value="M75 peptidase, HXXE motif"/>
    <property type="match status" value="1"/>
</dbReference>
<reference evidence="11 12" key="1">
    <citation type="submission" date="2019-09" db="EMBL/GenBank/DDBJ databases">
        <title>Goodfellowia gen. nov., a new genus of the Pseudonocardineae related to Actinoalloteichus, containing Goodfellowia coeruleoviolacea gen. nov., comb. nov. gen. nov., comb. nov.</title>
        <authorList>
            <person name="Labeda D."/>
        </authorList>
    </citation>
    <scope>NUCLEOTIDE SEQUENCE [LARGE SCALE GENOMIC DNA]</scope>
    <source>
        <strain evidence="11 12">AN110305</strain>
    </source>
</reference>
<evidence type="ECO:0000256" key="4">
    <source>
        <dbReference type="ARBA" id="ARBA00008333"/>
    </source>
</evidence>
<comment type="caution">
    <text evidence="11">The sequence shown here is derived from an EMBL/GenBank/DDBJ whole genome shotgun (WGS) entry which is preliminary data.</text>
</comment>
<dbReference type="Pfam" id="PF03239">
    <property type="entry name" value="FTR1"/>
    <property type="match status" value="1"/>
</dbReference>
<evidence type="ECO:0000259" key="10">
    <source>
        <dbReference type="Pfam" id="PF09375"/>
    </source>
</evidence>
<dbReference type="NCBIfam" id="NF041756">
    <property type="entry name" value="EfeU"/>
    <property type="match status" value="1"/>
</dbReference>
<evidence type="ECO:0000256" key="9">
    <source>
        <dbReference type="SAM" id="Phobius"/>
    </source>
</evidence>
<protein>
    <submittedName>
        <fullName evidence="11">Iron permease</fullName>
    </submittedName>
</protein>
<evidence type="ECO:0000256" key="2">
    <source>
        <dbReference type="ARBA" id="ARBA00004196"/>
    </source>
</evidence>
<evidence type="ECO:0000256" key="5">
    <source>
        <dbReference type="ARBA" id="ARBA00022692"/>
    </source>
</evidence>
<evidence type="ECO:0000256" key="7">
    <source>
        <dbReference type="ARBA" id="ARBA00022989"/>
    </source>
</evidence>
<dbReference type="AlphaFoldDB" id="A0A5B2XEF7"/>
<organism evidence="11 12">
    <name type="scientific">Solihabitans fulvus</name>
    <dbReference type="NCBI Taxonomy" id="1892852"/>
    <lineage>
        <taxon>Bacteria</taxon>
        <taxon>Bacillati</taxon>
        <taxon>Actinomycetota</taxon>
        <taxon>Actinomycetes</taxon>
        <taxon>Pseudonocardiales</taxon>
        <taxon>Pseudonocardiaceae</taxon>
        <taxon>Solihabitans</taxon>
    </lineage>
</organism>
<feature type="transmembrane region" description="Helical" evidence="9">
    <location>
        <begin position="33"/>
        <end position="54"/>
    </location>
</feature>
<dbReference type="PANTHER" id="PTHR31632">
    <property type="entry name" value="IRON TRANSPORTER FTH1"/>
    <property type="match status" value="1"/>
</dbReference>